<dbReference type="PANTHER" id="PTHR15154">
    <property type="entry name" value="HAMARTIN"/>
    <property type="match status" value="1"/>
</dbReference>
<keyword evidence="1" id="KW-0175">Coiled coil</keyword>
<sequence length="1120" mass="127150">MASHIESNHGNHVNKDADFDVRELFNLLDSANITDVREIKDLVQEKLIENSEWIFEQFGQYYYITIQGHLVDKISEGIRRGSHRLKAVQLLLHVVCKQPMWIQKSDKIISQSLFGVLMKCLKNETDVPILMTGVMSLTVLLPSIPTYLGHQLSTIFEVFSHLMTFSHKKPGNVPDVYLLHLQVALYSLFHRLYGMFPYSFLAFLRTYYGKKENIAVYEECVKPMLERVRLHPGLITGNRDAEISATRWRTMEIQDVVMECAKMSLDVMEGMWDDSSESLKKNILYKPLEQSKSKDITFQTRDSSMLRVPDPIPFSGYQSDTFFSPSLAIGMSTPPPSQRNTPAANVLENSSSTHAPSAPVTNGNTPVITPRATPPIFDEAEKGLSRNSSRGSLFTKGSDKRASLTLVTKSQPGSDSKSSVPPSPVKTEFTAEPPTGMFKSLPIRTTARELKFDVVPESPIASFVDHGMMYYPSETKEEKDDGISHVTEERKDSLERPDLMESFSMETLPKMMEDLHGSDEDDEVSEINQNQSESAVHLTAESVAQFMKSVNRIRFNSLTATNNLDLYKQEKYKKTRSNSCPSLPKLTSVDNEDSEDEDEGELSRSASTISTLKRQTSQTSQQDSQQSALPVVTTVTMETSTVTMTTSSHISITSCPMFKQPDNQPVPQSQNSFMDVIKNSLLPNSMHLCQRCKTYMVSDKNQGKEVPLFQSLSPLELLDKHLTMGREIHAKELSKIPITSQDAINWTHFGGAPPADEINILRGQIIMMENQLMYERHKRELHNRRNRSLLRRIANAESLEENNNVMAGQINILETEIQNFKISTKLLQDENRKLKDLQESNEYEMLKLQESEKKLFHNQQEISHLKEQEEIAQKLKDQMLQTHKELMLMGELQQKYQENININKYRNNKQPEHDMVVSTLKAEIKGQNNKQPEHDMVVSTLKAEIKVLQAQLDRDSLQLTACQQRIIELEENVKNKDVCVTELKEKLEDVKISQEDEIKSIEDKYQAVMKINQGLEGKLLQLYSQVDELRRPKQTKGASVSPLHEYVDSSNNRNRTESDPSAMETAPKQTEQTVYKFHSAPANDTFNPSHTEIHNDIPHSVGARELDGASLVSKESGIEP</sequence>
<feature type="compositionally biased region" description="Basic and acidic residues" evidence="2">
    <location>
        <begin position="1091"/>
        <end position="1107"/>
    </location>
</feature>
<dbReference type="OrthoDB" id="6022054at2759"/>
<feature type="coiled-coil region" evidence="1">
    <location>
        <begin position="938"/>
        <end position="1004"/>
    </location>
</feature>
<feature type="compositionally biased region" description="Acidic residues" evidence="2">
    <location>
        <begin position="590"/>
        <end position="600"/>
    </location>
</feature>
<name>A0A8S3RLM2_MYTED</name>
<proteinExistence type="predicted"/>
<evidence type="ECO:0000313" key="3">
    <source>
        <dbReference type="EMBL" id="CAG2207838.1"/>
    </source>
</evidence>
<dbReference type="InterPro" id="IPR007483">
    <property type="entry name" value="Hamartin"/>
</dbReference>
<evidence type="ECO:0000256" key="1">
    <source>
        <dbReference type="SAM" id="Coils"/>
    </source>
</evidence>
<dbReference type="EMBL" id="CAJPWZ010001093">
    <property type="protein sequence ID" value="CAG2207838.1"/>
    <property type="molecule type" value="Genomic_DNA"/>
</dbReference>
<feature type="coiled-coil region" evidence="1">
    <location>
        <begin position="796"/>
        <end position="885"/>
    </location>
</feature>
<keyword evidence="4" id="KW-1185">Reference proteome</keyword>
<feature type="region of interest" description="Disordered" evidence="2">
    <location>
        <begin position="1031"/>
        <end position="1120"/>
    </location>
</feature>
<accession>A0A8S3RLM2</accession>
<evidence type="ECO:0008006" key="5">
    <source>
        <dbReference type="Google" id="ProtNLM"/>
    </source>
</evidence>
<dbReference type="PANTHER" id="PTHR15154:SF2">
    <property type="entry name" value="HAMARTIN"/>
    <property type="match status" value="1"/>
</dbReference>
<dbReference type="GO" id="GO:0032007">
    <property type="term" value="P:negative regulation of TOR signaling"/>
    <property type="evidence" value="ECO:0007669"/>
    <property type="project" value="TreeGrafter"/>
</dbReference>
<feature type="region of interest" description="Disordered" evidence="2">
    <location>
        <begin position="328"/>
        <end position="437"/>
    </location>
</feature>
<protein>
    <recommendedName>
        <fullName evidence="5">Hamartin</fullName>
    </recommendedName>
</protein>
<evidence type="ECO:0000313" key="4">
    <source>
        <dbReference type="Proteomes" id="UP000683360"/>
    </source>
</evidence>
<feature type="compositionally biased region" description="Polar residues" evidence="2">
    <location>
        <begin position="405"/>
        <end position="415"/>
    </location>
</feature>
<feature type="region of interest" description="Disordered" evidence="2">
    <location>
        <begin position="572"/>
        <end position="629"/>
    </location>
</feature>
<dbReference type="GO" id="GO:0033596">
    <property type="term" value="C:TSC1-TSC2 complex"/>
    <property type="evidence" value="ECO:0007669"/>
    <property type="project" value="TreeGrafter"/>
</dbReference>
<dbReference type="AlphaFoldDB" id="A0A8S3RLM2"/>
<dbReference type="GO" id="GO:0051726">
    <property type="term" value="P:regulation of cell cycle"/>
    <property type="evidence" value="ECO:0007669"/>
    <property type="project" value="TreeGrafter"/>
</dbReference>
<evidence type="ECO:0000256" key="2">
    <source>
        <dbReference type="SAM" id="MobiDB-lite"/>
    </source>
</evidence>
<dbReference type="Gene3D" id="1.10.287.1490">
    <property type="match status" value="1"/>
</dbReference>
<organism evidence="3 4">
    <name type="scientific">Mytilus edulis</name>
    <name type="common">Blue mussel</name>
    <dbReference type="NCBI Taxonomy" id="6550"/>
    <lineage>
        <taxon>Eukaryota</taxon>
        <taxon>Metazoa</taxon>
        <taxon>Spiralia</taxon>
        <taxon>Lophotrochozoa</taxon>
        <taxon>Mollusca</taxon>
        <taxon>Bivalvia</taxon>
        <taxon>Autobranchia</taxon>
        <taxon>Pteriomorphia</taxon>
        <taxon>Mytilida</taxon>
        <taxon>Mytiloidea</taxon>
        <taxon>Mytilidae</taxon>
        <taxon>Mytilinae</taxon>
        <taxon>Mytilus</taxon>
    </lineage>
</organism>
<dbReference type="GO" id="GO:0008285">
    <property type="term" value="P:negative regulation of cell population proliferation"/>
    <property type="evidence" value="ECO:0007669"/>
    <property type="project" value="TreeGrafter"/>
</dbReference>
<dbReference type="Pfam" id="PF04388">
    <property type="entry name" value="Hamartin"/>
    <property type="match status" value="1"/>
</dbReference>
<comment type="caution">
    <text evidence="3">The sequence shown here is derived from an EMBL/GenBank/DDBJ whole genome shotgun (WGS) entry which is preliminary data.</text>
</comment>
<reference evidence="3" key="1">
    <citation type="submission" date="2021-03" db="EMBL/GenBank/DDBJ databases">
        <authorList>
            <person name="Bekaert M."/>
        </authorList>
    </citation>
    <scope>NUCLEOTIDE SEQUENCE</scope>
</reference>
<feature type="compositionally biased region" description="Low complexity" evidence="2">
    <location>
        <begin position="615"/>
        <end position="629"/>
    </location>
</feature>
<dbReference type="Proteomes" id="UP000683360">
    <property type="component" value="Unassembled WGS sequence"/>
</dbReference>
<gene>
    <name evidence="3" type="ORF">MEDL_22058</name>
</gene>
<feature type="compositionally biased region" description="Polar residues" evidence="2">
    <location>
        <begin position="338"/>
        <end position="367"/>
    </location>
</feature>